<organism evidence="1">
    <name type="scientific">viral metagenome</name>
    <dbReference type="NCBI Taxonomy" id="1070528"/>
    <lineage>
        <taxon>unclassified sequences</taxon>
        <taxon>metagenomes</taxon>
        <taxon>organismal metagenomes</taxon>
    </lineage>
</organism>
<sequence>MSFRSVQGDGVEAQVRRDTQGRILVSGHIRKFQGRQIIEWVAPNLPTRGIGFNGSGLPFANSDQAYERTPNRGKIDSPDGSFTINLNGLPNAYYTGLGSTYVPPVLMLETVGDHGKHRCHVFLSPIATPYRWIAGAPPGPKTESPDEIGRAMYYNGRESLGLFTNQEALLRAKGYPADEAMYGLPDTIDAKPWLHTPAPA</sequence>
<dbReference type="AlphaFoldDB" id="A0A6C0KZD7"/>
<reference evidence="1" key="1">
    <citation type="journal article" date="2020" name="Nature">
        <title>Giant virus diversity and host interactions through global metagenomics.</title>
        <authorList>
            <person name="Schulz F."/>
            <person name="Roux S."/>
            <person name="Paez-Espino D."/>
            <person name="Jungbluth S."/>
            <person name="Walsh D.A."/>
            <person name="Denef V.J."/>
            <person name="McMahon K.D."/>
            <person name="Konstantinidis K.T."/>
            <person name="Eloe-Fadrosh E.A."/>
            <person name="Kyrpides N.C."/>
            <person name="Woyke T."/>
        </authorList>
    </citation>
    <scope>NUCLEOTIDE SEQUENCE</scope>
    <source>
        <strain evidence="1">GVMAG-S-3300013286-35</strain>
    </source>
</reference>
<proteinExistence type="predicted"/>
<name>A0A6C0KZD7_9ZZZZ</name>
<accession>A0A6C0KZD7</accession>
<evidence type="ECO:0000313" key="1">
    <source>
        <dbReference type="EMBL" id="QHU22020.1"/>
    </source>
</evidence>
<dbReference type="EMBL" id="MN740994">
    <property type="protein sequence ID" value="QHU22020.1"/>
    <property type="molecule type" value="Genomic_DNA"/>
</dbReference>
<protein>
    <submittedName>
        <fullName evidence="1">Uncharacterized protein</fullName>
    </submittedName>
</protein>